<feature type="domain" description="HTH deoR-type" evidence="4">
    <location>
        <begin position="10"/>
        <end position="76"/>
    </location>
</feature>
<dbReference type="GO" id="GO:0003677">
    <property type="term" value="F:DNA binding"/>
    <property type="evidence" value="ECO:0007669"/>
    <property type="project" value="UniProtKB-KW"/>
</dbReference>
<keyword evidence="1" id="KW-0805">Transcription regulation</keyword>
<dbReference type="InterPro" id="IPR051534">
    <property type="entry name" value="CBASS_pafABC_assoc_protein"/>
</dbReference>
<dbReference type="InterPro" id="IPR018356">
    <property type="entry name" value="Tscrpt_reg_HTH_DeoR_CS"/>
</dbReference>
<evidence type="ECO:0000256" key="1">
    <source>
        <dbReference type="ARBA" id="ARBA00023015"/>
    </source>
</evidence>
<dbReference type="SMART" id="SM00420">
    <property type="entry name" value="HTH_DEOR"/>
    <property type="match status" value="1"/>
</dbReference>
<dbReference type="Proteomes" id="UP000295388">
    <property type="component" value="Unassembled WGS sequence"/>
</dbReference>
<dbReference type="PANTHER" id="PTHR34580">
    <property type="match status" value="1"/>
</dbReference>
<dbReference type="PANTHER" id="PTHR34580:SF3">
    <property type="entry name" value="PROTEIN PAFB"/>
    <property type="match status" value="1"/>
</dbReference>
<dbReference type="InterPro" id="IPR013196">
    <property type="entry name" value="HTH_11"/>
</dbReference>
<keyword evidence="2 5" id="KW-0238">DNA-binding</keyword>
<dbReference type="Gene3D" id="1.10.10.10">
    <property type="entry name" value="Winged helix-like DNA-binding domain superfamily/Winged helix DNA-binding domain"/>
    <property type="match status" value="1"/>
</dbReference>
<dbReference type="InterPro" id="IPR026881">
    <property type="entry name" value="WYL_dom"/>
</dbReference>
<dbReference type="InterPro" id="IPR001034">
    <property type="entry name" value="DeoR_HTH"/>
</dbReference>
<accession>A0A4R6J3G6</accession>
<keyword evidence="3" id="KW-0804">Transcription</keyword>
<dbReference type="GO" id="GO:0003700">
    <property type="term" value="F:DNA-binding transcription factor activity"/>
    <property type="evidence" value="ECO:0007669"/>
    <property type="project" value="InterPro"/>
</dbReference>
<sequence length="245" mass="27739">MLDTDPSRGRAGRLEALKLLLVERDHTTITELAHELGVSVRTVHRDLSFLRDLGMPVDSDRGRGGGLRLEHGWSLGRVHLSETEAIGLLLSLTIAERIGSPLLLDDTRSIARKIAASFAPAQGRRILAIRRRILVGSRASDRALSSYTPPSGKVAKPLLDAFANRRVAVVSYQDQHARLTEREIELQYLYYNVPIWYALAWDRLRDDIRSFRIDRIKTFRLLPETFPLRRNERFLAAGEPDARAL</sequence>
<organism evidence="5 6">
    <name type="scientific">Kribbella caucasensis</name>
    <dbReference type="NCBI Taxonomy" id="2512215"/>
    <lineage>
        <taxon>Bacteria</taxon>
        <taxon>Bacillati</taxon>
        <taxon>Actinomycetota</taxon>
        <taxon>Actinomycetes</taxon>
        <taxon>Propionibacteriales</taxon>
        <taxon>Kribbellaceae</taxon>
        <taxon>Kribbella</taxon>
    </lineage>
</organism>
<keyword evidence="6" id="KW-1185">Reference proteome</keyword>
<evidence type="ECO:0000256" key="2">
    <source>
        <dbReference type="ARBA" id="ARBA00023125"/>
    </source>
</evidence>
<comment type="caution">
    <text evidence="5">The sequence shown here is derived from an EMBL/GenBank/DDBJ whole genome shotgun (WGS) entry which is preliminary data.</text>
</comment>
<evidence type="ECO:0000256" key="3">
    <source>
        <dbReference type="ARBA" id="ARBA00023163"/>
    </source>
</evidence>
<dbReference type="EMBL" id="SNWQ01000043">
    <property type="protein sequence ID" value="TDO29863.1"/>
    <property type="molecule type" value="Genomic_DNA"/>
</dbReference>
<gene>
    <name evidence="5" type="ORF">EV643_14330</name>
</gene>
<reference evidence="5 6" key="1">
    <citation type="submission" date="2019-03" db="EMBL/GenBank/DDBJ databases">
        <title>Genomic Encyclopedia of Type Strains, Phase III (KMG-III): the genomes of soil and plant-associated and newly described type strains.</title>
        <authorList>
            <person name="Whitman W."/>
        </authorList>
    </citation>
    <scope>NUCLEOTIDE SEQUENCE [LARGE SCALE GENOMIC DNA]</scope>
    <source>
        <strain evidence="5 6">VKM Ac-2527</strain>
    </source>
</reference>
<dbReference type="Pfam" id="PF08279">
    <property type="entry name" value="HTH_11"/>
    <property type="match status" value="1"/>
</dbReference>
<dbReference type="InterPro" id="IPR036388">
    <property type="entry name" value="WH-like_DNA-bd_sf"/>
</dbReference>
<dbReference type="AlphaFoldDB" id="A0A4R6J3G6"/>
<dbReference type="PROSITE" id="PS52050">
    <property type="entry name" value="WYL"/>
    <property type="match status" value="1"/>
</dbReference>
<dbReference type="SUPFAM" id="SSF46785">
    <property type="entry name" value="Winged helix' DNA-binding domain"/>
    <property type="match status" value="1"/>
</dbReference>
<dbReference type="PROSITE" id="PS00894">
    <property type="entry name" value="HTH_DEOR_1"/>
    <property type="match status" value="1"/>
</dbReference>
<dbReference type="InterPro" id="IPR036390">
    <property type="entry name" value="WH_DNA-bd_sf"/>
</dbReference>
<evidence type="ECO:0000259" key="4">
    <source>
        <dbReference type="PROSITE" id="PS51000"/>
    </source>
</evidence>
<protein>
    <submittedName>
        <fullName evidence="5">Putative DNA-binding transcriptional regulator YafY</fullName>
    </submittedName>
</protein>
<evidence type="ECO:0000313" key="5">
    <source>
        <dbReference type="EMBL" id="TDO29863.1"/>
    </source>
</evidence>
<dbReference type="Pfam" id="PF13280">
    <property type="entry name" value="WYL"/>
    <property type="match status" value="1"/>
</dbReference>
<name>A0A4R6J3G6_9ACTN</name>
<dbReference type="PROSITE" id="PS51000">
    <property type="entry name" value="HTH_DEOR_2"/>
    <property type="match status" value="1"/>
</dbReference>
<evidence type="ECO:0000313" key="6">
    <source>
        <dbReference type="Proteomes" id="UP000295388"/>
    </source>
</evidence>
<dbReference type="RefSeq" id="WP_202870035.1">
    <property type="nucleotide sequence ID" value="NZ_SNWQ01000043.1"/>
</dbReference>
<proteinExistence type="predicted"/>